<dbReference type="InterPro" id="IPR037187">
    <property type="entry name" value="DnaK_N"/>
</dbReference>
<dbReference type="PROSITE" id="PS51128">
    <property type="entry name" value="ZF_DKSA_2"/>
    <property type="match status" value="1"/>
</dbReference>
<evidence type="ECO:0000259" key="5">
    <source>
        <dbReference type="Pfam" id="PF01258"/>
    </source>
</evidence>
<keyword evidence="3" id="KW-0862">Zinc</keyword>
<reference evidence="6 7" key="1">
    <citation type="submission" date="2021-01" db="EMBL/GenBank/DDBJ databases">
        <title>Whole genome shotgun sequence of Cellulomonas phragmiteti NBRC 110785.</title>
        <authorList>
            <person name="Komaki H."/>
            <person name="Tamura T."/>
        </authorList>
    </citation>
    <scope>NUCLEOTIDE SEQUENCE [LARGE SCALE GENOMIC DNA]</scope>
    <source>
        <strain evidence="6 7">NBRC 110785</strain>
    </source>
</reference>
<keyword evidence="1" id="KW-0479">Metal-binding</keyword>
<evidence type="ECO:0000256" key="1">
    <source>
        <dbReference type="ARBA" id="ARBA00022723"/>
    </source>
</evidence>
<dbReference type="Pfam" id="PF01258">
    <property type="entry name" value="zf-dskA_traR"/>
    <property type="match status" value="1"/>
</dbReference>
<gene>
    <name evidence="6" type="ORF">Cph01nite_05720</name>
</gene>
<organism evidence="6 7">
    <name type="scientific">Cellulomonas phragmiteti</name>
    <dbReference type="NCBI Taxonomy" id="478780"/>
    <lineage>
        <taxon>Bacteria</taxon>
        <taxon>Bacillati</taxon>
        <taxon>Actinomycetota</taxon>
        <taxon>Actinomycetes</taxon>
        <taxon>Micrococcales</taxon>
        <taxon>Cellulomonadaceae</taxon>
        <taxon>Cellulomonas</taxon>
    </lineage>
</organism>
<evidence type="ECO:0000313" key="7">
    <source>
        <dbReference type="Proteomes" id="UP000614741"/>
    </source>
</evidence>
<accession>A0ABQ4DHI7</accession>
<dbReference type="InterPro" id="IPR000962">
    <property type="entry name" value="Znf_DskA_TraR"/>
</dbReference>
<evidence type="ECO:0000256" key="3">
    <source>
        <dbReference type="ARBA" id="ARBA00022833"/>
    </source>
</evidence>
<dbReference type="EMBL" id="BONP01000002">
    <property type="protein sequence ID" value="GIG38810.1"/>
    <property type="molecule type" value="Genomic_DNA"/>
</dbReference>
<proteinExistence type="predicted"/>
<keyword evidence="2" id="KW-0863">Zinc-finger</keyword>
<evidence type="ECO:0000256" key="2">
    <source>
        <dbReference type="ARBA" id="ARBA00022771"/>
    </source>
</evidence>
<dbReference type="RefSeq" id="WP_203670918.1">
    <property type="nucleotide sequence ID" value="NZ_BONP01000002.1"/>
</dbReference>
<name>A0ABQ4DHI7_9CELL</name>
<evidence type="ECO:0000256" key="4">
    <source>
        <dbReference type="PROSITE-ProRule" id="PRU00510"/>
    </source>
</evidence>
<sequence>MDDARARELLLALRADALGRLTGLGDAHRDVVDAARGANVDDEHDPEGATIAFERAQLEALAAGAHQRLTEVDAALARLAAGTYGTCAVGGEPLDDARLEARPTATTCVAHS</sequence>
<dbReference type="Proteomes" id="UP000614741">
    <property type="component" value="Unassembled WGS sequence"/>
</dbReference>
<feature type="zinc finger region" description="dksA C4-type" evidence="4">
    <location>
        <begin position="87"/>
        <end position="111"/>
    </location>
</feature>
<comment type="caution">
    <text evidence="6">The sequence shown here is derived from an EMBL/GenBank/DDBJ whole genome shotgun (WGS) entry which is preliminary data.</text>
</comment>
<keyword evidence="7" id="KW-1185">Reference proteome</keyword>
<evidence type="ECO:0000313" key="6">
    <source>
        <dbReference type="EMBL" id="GIG38810.1"/>
    </source>
</evidence>
<dbReference type="Gene3D" id="1.20.120.910">
    <property type="entry name" value="DksA, coiled-coil domain"/>
    <property type="match status" value="1"/>
</dbReference>
<dbReference type="SUPFAM" id="SSF109635">
    <property type="entry name" value="DnaK suppressor protein DksA, alpha-hairpin domain"/>
    <property type="match status" value="1"/>
</dbReference>
<feature type="domain" description="Zinc finger DksA/TraR C4-type" evidence="5">
    <location>
        <begin position="82"/>
        <end position="110"/>
    </location>
</feature>
<protein>
    <recommendedName>
        <fullName evidence="5">Zinc finger DksA/TraR C4-type domain-containing protein</fullName>
    </recommendedName>
</protein>
<dbReference type="PANTHER" id="PTHR33823">
    <property type="entry name" value="RNA POLYMERASE-BINDING TRANSCRIPTION FACTOR DKSA-RELATED"/>
    <property type="match status" value="1"/>
</dbReference>